<dbReference type="EMBL" id="BBWV01000002">
    <property type="protein sequence ID" value="GAO43540.1"/>
    <property type="molecule type" value="Genomic_DNA"/>
</dbReference>
<feature type="domain" description="SnoaL-like" evidence="1">
    <location>
        <begin position="7"/>
        <end position="105"/>
    </location>
</feature>
<dbReference type="Proteomes" id="UP000033121">
    <property type="component" value="Unassembled WGS sequence"/>
</dbReference>
<name>A0A0E9N2I7_9BACT</name>
<keyword evidence="3" id="KW-1185">Reference proteome</keyword>
<dbReference type="OrthoDB" id="6692273at2"/>
<evidence type="ECO:0000313" key="3">
    <source>
        <dbReference type="Proteomes" id="UP000033121"/>
    </source>
</evidence>
<evidence type="ECO:0000313" key="2">
    <source>
        <dbReference type="EMBL" id="GAO43540.1"/>
    </source>
</evidence>
<reference evidence="2 3" key="1">
    <citation type="submission" date="2015-04" db="EMBL/GenBank/DDBJ databases">
        <title>Whole genome shotgun sequence of Flavihumibacter petaseus NBRC 106054.</title>
        <authorList>
            <person name="Miyazawa S."/>
            <person name="Hosoyama A."/>
            <person name="Hashimoto M."/>
            <person name="Noguchi M."/>
            <person name="Tsuchikane K."/>
            <person name="Ohji S."/>
            <person name="Yamazoe A."/>
            <person name="Ichikawa N."/>
            <person name="Kimura A."/>
            <person name="Fujita N."/>
        </authorList>
    </citation>
    <scope>NUCLEOTIDE SEQUENCE [LARGE SCALE GENOMIC DNA]</scope>
    <source>
        <strain evidence="2 3">NBRC 106054</strain>
    </source>
</reference>
<evidence type="ECO:0000259" key="1">
    <source>
        <dbReference type="Pfam" id="PF12680"/>
    </source>
</evidence>
<dbReference type="Gene3D" id="3.10.450.50">
    <property type="match status" value="1"/>
</dbReference>
<dbReference type="AlphaFoldDB" id="A0A0E9N2I7"/>
<dbReference type="RefSeq" id="WP_046369399.1">
    <property type="nucleotide sequence ID" value="NZ_BBWV01000002.1"/>
</dbReference>
<dbReference type="SUPFAM" id="SSF54427">
    <property type="entry name" value="NTF2-like"/>
    <property type="match status" value="1"/>
</dbReference>
<proteinExistence type="predicted"/>
<dbReference type="InterPro" id="IPR037401">
    <property type="entry name" value="SnoaL-like"/>
</dbReference>
<organism evidence="2 3">
    <name type="scientific">Flavihumibacter petaseus NBRC 106054</name>
    <dbReference type="NCBI Taxonomy" id="1220578"/>
    <lineage>
        <taxon>Bacteria</taxon>
        <taxon>Pseudomonadati</taxon>
        <taxon>Bacteroidota</taxon>
        <taxon>Chitinophagia</taxon>
        <taxon>Chitinophagales</taxon>
        <taxon>Chitinophagaceae</taxon>
        <taxon>Flavihumibacter</taxon>
    </lineage>
</organism>
<protein>
    <recommendedName>
        <fullName evidence="1">SnoaL-like domain-containing protein</fullName>
    </recommendedName>
</protein>
<dbReference type="STRING" id="1220578.FPE01S_02_06450"/>
<dbReference type="InterPro" id="IPR032710">
    <property type="entry name" value="NTF2-like_dom_sf"/>
</dbReference>
<dbReference type="Pfam" id="PF12680">
    <property type="entry name" value="SnoaL_2"/>
    <property type="match status" value="1"/>
</dbReference>
<comment type="caution">
    <text evidence="2">The sequence shown here is derived from an EMBL/GenBank/DDBJ whole genome shotgun (WGS) entry which is preliminary data.</text>
</comment>
<accession>A0A0E9N2I7</accession>
<gene>
    <name evidence="2" type="ORF">FPE01S_02_06450</name>
</gene>
<sequence length="122" mass="13672">MNRKEIVRKAIDGFVASDIEAALSYMTEDVKMGWPGYFDLAPGKSAVREFMTDMPETLSFGVGELIEDGDRIAATGTVTSKFKDGNIKNCFFCDIYFFEGDRIKEVKSYMVFEPPKDQSVPA</sequence>